<protein>
    <submittedName>
        <fullName evidence="1">Uncharacterized protein</fullName>
    </submittedName>
</protein>
<organism evidence="1">
    <name type="scientific">Eucalyptus grandis</name>
    <name type="common">Flooded gum</name>
    <dbReference type="NCBI Taxonomy" id="71139"/>
    <lineage>
        <taxon>Eukaryota</taxon>
        <taxon>Viridiplantae</taxon>
        <taxon>Streptophyta</taxon>
        <taxon>Embryophyta</taxon>
        <taxon>Tracheophyta</taxon>
        <taxon>Spermatophyta</taxon>
        <taxon>Magnoliopsida</taxon>
        <taxon>eudicotyledons</taxon>
        <taxon>Gunneridae</taxon>
        <taxon>Pentapetalae</taxon>
        <taxon>rosids</taxon>
        <taxon>malvids</taxon>
        <taxon>Myrtales</taxon>
        <taxon>Myrtaceae</taxon>
        <taxon>Myrtoideae</taxon>
        <taxon>Eucalypteae</taxon>
        <taxon>Eucalyptus</taxon>
    </lineage>
</organism>
<proteinExistence type="predicted"/>
<accession>A0A059CGJ5</accession>
<evidence type="ECO:0000313" key="1">
    <source>
        <dbReference type="EMBL" id="KCW77487.1"/>
    </source>
</evidence>
<gene>
    <name evidence="1" type="ORF">EUGRSUZ_D01824</name>
</gene>
<name>A0A059CGJ5_EUCGR</name>
<sequence>MCNLTIENWQSCQCRACLDSSEHIGYNSMILRSLHVLVFREDLLGNVKWGAYCIPFLLFSSGFCPHRLNELRSLQYKNTMQGFITWPLVDLCTCCCIISWRTSSEDKRLREPSAGS</sequence>
<dbReference type="Gramene" id="KCW77487">
    <property type="protein sequence ID" value="KCW77487"/>
    <property type="gene ID" value="EUGRSUZ_D01824"/>
</dbReference>
<reference evidence="1" key="1">
    <citation type="submission" date="2013-07" db="EMBL/GenBank/DDBJ databases">
        <title>The genome of Eucalyptus grandis.</title>
        <authorList>
            <person name="Schmutz J."/>
            <person name="Hayes R."/>
            <person name="Myburg A."/>
            <person name="Tuskan G."/>
            <person name="Grattapaglia D."/>
            <person name="Rokhsar D.S."/>
        </authorList>
    </citation>
    <scope>NUCLEOTIDE SEQUENCE</scope>
    <source>
        <tissue evidence="1">Leaf extractions</tissue>
    </source>
</reference>
<dbReference type="EMBL" id="KK198756">
    <property type="protein sequence ID" value="KCW77487.1"/>
    <property type="molecule type" value="Genomic_DNA"/>
</dbReference>
<dbReference type="InParanoid" id="A0A059CGJ5"/>
<dbReference type="AlphaFoldDB" id="A0A059CGJ5"/>